<dbReference type="InterPro" id="IPR052047">
    <property type="entry name" value="GH94_Enzymes"/>
</dbReference>
<dbReference type="InterPro" id="IPR053831">
    <property type="entry name" value="SOGP_N"/>
</dbReference>
<dbReference type="Proteomes" id="UP000035996">
    <property type="component" value="Unassembled WGS sequence"/>
</dbReference>
<dbReference type="PATRIC" id="fig|157733.3.peg.657"/>
<protein>
    <submittedName>
        <fullName evidence="7">Cellobiose phosphorylase</fullName>
    </submittedName>
</protein>
<dbReference type="InterPro" id="IPR048773">
    <property type="entry name" value="SOGP_C"/>
</dbReference>
<accession>A0A0J6CX52</accession>
<sequence>MEAVFMDSGDLFELHSKTTMINQVLSNSIDGALNNIYLRVFSSKGIQAYPMIGVHTNSTVKFGENQVVWTGEVANVRYEVTFILTEQKVWFWSITLEANDVEVDVIYGQDLGLAEKGAVRTNEAYMSQYMDHAVFQTDNGYVVCTRQNQPQQDTFPYLQQGSLGRTSGYSTDGFQFFGLSYKETNEPEALKSDSLSNETYQYEFAYTALQSERVTLNGEEQFVFYGLFQEDHPEAVEKREFESEILEAWNQLEIEEELETARTPVRCLTGDPVHSLSMTEEEIETLFPNRIQEEREQGELLSFFTPTFEHIVLKTKETLVERPHGHILMSGENDRMNENVISTTAYMYGIFNSQISLGNTSFHKMMSNARNPLNILKTSGQRIYVELEGTYRLLAMPSMFEMGFNYARWFYKFEDDLIVITNFTTVDSTQVQLDVSSKNGKEYRYLVTNQITMSNHEYEGTYNVSRDGNLLTFRSGDGADSVKMNPELAYHLYVSGGDVLVGDERLLADHVEPGSASLSVLKINADKEWSLCIQGSRVGDFEPDERVAELEIERYRLFYQNVMNDFQLSLEENNAELDRVNAVAWWYTHNMLVHYSVPRGLEQYIGAAWGTRDVCQGPMEYFMATQHYDTVKEIIKTVYAHQYEKDGNWPQWFMFDEYSTVQQADSHGDVIVWPLKVVGDYIAATGDVAILEEKIPFTSQKDFVLTDHTDTLHAHIEKQITYIKKNFLHHTHLSSYGDGDWDDTLQPANAQLKTYMVSSWTVALTYQAVLKLSKALGTKGELGKELKELAEGIQEDYKKFILNSGVLPGFLYMEDEKNPEKMLHPEDTKTGIQYRLLPMIRGMISELLSAEEAETHYQIIKENLYCPDGVRLMDKPAKYEGGVSTHFKRAEQAANFGREIGLQYVHAHIRFVEAMAKLGKEDEVWQGLQIINPVGITDVVTNAEKRQSNAYFSSSDGKFKTRYEAQERFDELRKGTVPVKGGWRIYSSGPGIYMNQLITNTLGIRQEAKEMIVDPVLPQKLDGLKFRYRFWNKPITFVYHLTKGERQILVNGEEVKGVDAENPYRQGGDVLPKHMVEEQLNDESNVIEIWR</sequence>
<evidence type="ECO:0000259" key="4">
    <source>
        <dbReference type="Pfam" id="PF21250"/>
    </source>
</evidence>
<proteinExistence type="predicted"/>
<dbReference type="PANTHER" id="PTHR37469">
    <property type="entry name" value="CELLOBIONIC ACID PHOSPHORYLASE-RELATED"/>
    <property type="match status" value="1"/>
</dbReference>
<dbReference type="AlphaFoldDB" id="A0A0J6CX52"/>
<gene>
    <name evidence="7" type="ORF">AB986_13075</name>
</gene>
<evidence type="ECO:0000256" key="2">
    <source>
        <dbReference type="ARBA" id="ARBA00022679"/>
    </source>
</evidence>
<dbReference type="Pfam" id="PF17167">
    <property type="entry name" value="Glyco_hydro_94"/>
    <property type="match status" value="1"/>
</dbReference>
<evidence type="ECO:0000313" key="8">
    <source>
        <dbReference type="Proteomes" id="UP000035996"/>
    </source>
</evidence>
<evidence type="ECO:0000259" key="6">
    <source>
        <dbReference type="Pfam" id="PF21958"/>
    </source>
</evidence>
<evidence type="ECO:0000259" key="3">
    <source>
        <dbReference type="Pfam" id="PF17167"/>
    </source>
</evidence>
<dbReference type="InterPro" id="IPR037018">
    <property type="entry name" value="GH65_N"/>
</dbReference>
<feature type="domain" description="Glycosyl hydrolase 94 catalytic" evidence="3">
    <location>
        <begin position="665"/>
        <end position="951"/>
    </location>
</feature>
<dbReference type="Gene3D" id="1.50.10.10">
    <property type="match status" value="1"/>
</dbReference>
<keyword evidence="2" id="KW-0808">Transferase</keyword>
<dbReference type="RefSeq" id="WP_048312867.1">
    <property type="nucleotide sequence ID" value="NZ_CP119526.1"/>
</dbReference>
<dbReference type="Pfam" id="PF21958">
    <property type="entry name" value="SOGP_N"/>
    <property type="match status" value="1"/>
</dbReference>
<feature type="domain" description="Glycoside phosphorylase super sandwich" evidence="4">
    <location>
        <begin position="287"/>
        <end position="535"/>
    </location>
</feature>
<dbReference type="Gene3D" id="2.70.98.40">
    <property type="entry name" value="Glycoside hydrolase, family 65, N-terminal domain"/>
    <property type="match status" value="1"/>
</dbReference>
<dbReference type="PANTHER" id="PTHR37469:SF2">
    <property type="entry name" value="CELLOBIONIC ACID PHOSPHORYLASE"/>
    <property type="match status" value="1"/>
</dbReference>
<dbReference type="GO" id="GO:0005975">
    <property type="term" value="P:carbohydrate metabolic process"/>
    <property type="evidence" value="ECO:0007669"/>
    <property type="project" value="InterPro"/>
</dbReference>
<dbReference type="InterPro" id="IPR048771">
    <property type="entry name" value="SOGP_2nd"/>
</dbReference>
<feature type="domain" description="Glycoside phosphorylase C-terminal" evidence="5">
    <location>
        <begin position="1003"/>
        <end position="1081"/>
    </location>
</feature>
<comment type="caution">
    <text evidence="7">The sequence shown here is derived from an EMBL/GenBank/DDBJ whole genome shotgun (WGS) entry which is preliminary data.</text>
</comment>
<evidence type="ECO:0000313" key="7">
    <source>
        <dbReference type="EMBL" id="KMM37678.1"/>
    </source>
</evidence>
<name>A0A0J6CX52_9BACL</name>
<evidence type="ECO:0000259" key="5">
    <source>
        <dbReference type="Pfam" id="PF21270"/>
    </source>
</evidence>
<dbReference type="EMBL" id="LELK01000004">
    <property type="protein sequence ID" value="KMM37678.1"/>
    <property type="molecule type" value="Genomic_DNA"/>
</dbReference>
<dbReference type="InterPro" id="IPR033432">
    <property type="entry name" value="GH94_catalytic"/>
</dbReference>
<organism evidence="7 8">
    <name type="scientific">Guptibacillus hwajinpoensis</name>
    <dbReference type="NCBI Taxonomy" id="208199"/>
    <lineage>
        <taxon>Bacteria</taxon>
        <taxon>Bacillati</taxon>
        <taxon>Bacillota</taxon>
        <taxon>Bacilli</taxon>
        <taxon>Bacillales</taxon>
        <taxon>Guptibacillaceae</taxon>
        <taxon>Guptibacillus</taxon>
    </lineage>
</organism>
<feature type="domain" description="SOGP N-terminal" evidence="6">
    <location>
        <begin position="5"/>
        <end position="226"/>
    </location>
</feature>
<dbReference type="STRING" id="157733.AB986_13075"/>
<dbReference type="Pfam" id="PF21250">
    <property type="entry name" value="SOGP_2nd"/>
    <property type="match status" value="1"/>
</dbReference>
<dbReference type="InterPro" id="IPR012341">
    <property type="entry name" value="6hp_glycosidase-like_sf"/>
</dbReference>
<reference evidence="7" key="1">
    <citation type="submission" date="2015-06" db="EMBL/GenBank/DDBJ databases">
        <authorList>
            <person name="Liu B."/>
            <person name="Wang J."/>
            <person name="Zhu Y."/>
            <person name="Liu G."/>
            <person name="Chen Q."/>
            <person name="Zheng C."/>
            <person name="Che J."/>
            <person name="Ge C."/>
            <person name="Shi H."/>
            <person name="Pan Z."/>
            <person name="Liu X."/>
        </authorList>
    </citation>
    <scope>NUCLEOTIDE SEQUENCE [LARGE SCALE GENOMIC DNA]</scope>
    <source>
        <strain evidence="7">DSM 16346</strain>
    </source>
</reference>
<dbReference type="SUPFAM" id="SSF48208">
    <property type="entry name" value="Six-hairpin glycosidases"/>
    <property type="match status" value="1"/>
</dbReference>
<dbReference type="InterPro" id="IPR008928">
    <property type="entry name" value="6-hairpin_glycosidase_sf"/>
</dbReference>
<dbReference type="GO" id="GO:0016757">
    <property type="term" value="F:glycosyltransferase activity"/>
    <property type="evidence" value="ECO:0007669"/>
    <property type="project" value="UniProtKB-KW"/>
</dbReference>
<evidence type="ECO:0000256" key="1">
    <source>
        <dbReference type="ARBA" id="ARBA00022676"/>
    </source>
</evidence>
<dbReference type="Pfam" id="PF21270">
    <property type="entry name" value="SOGP_4th"/>
    <property type="match status" value="1"/>
</dbReference>
<keyword evidence="1" id="KW-0328">Glycosyltransferase</keyword>
<keyword evidence="8" id="KW-1185">Reference proteome</keyword>